<protein>
    <submittedName>
        <fullName evidence="2">Uncharacterized protein</fullName>
    </submittedName>
</protein>
<dbReference type="Proteomes" id="UP001203852">
    <property type="component" value="Unassembled WGS sequence"/>
</dbReference>
<dbReference type="Pfam" id="PF11913">
    <property type="entry name" value="DUF3431"/>
    <property type="match status" value="1"/>
</dbReference>
<accession>A0AAN6DPY2</accession>
<keyword evidence="1" id="KW-1133">Transmembrane helix</keyword>
<comment type="caution">
    <text evidence="2">The sequence shown here is derived from an EMBL/GenBank/DDBJ whole genome shotgun (WGS) entry which is preliminary data.</text>
</comment>
<dbReference type="EMBL" id="MU404359">
    <property type="protein sequence ID" value="KAI1610051.1"/>
    <property type="molecule type" value="Genomic_DNA"/>
</dbReference>
<gene>
    <name evidence="2" type="ORF">EDD36DRAFT_62974</name>
</gene>
<evidence type="ECO:0000313" key="2">
    <source>
        <dbReference type="EMBL" id="KAI1610051.1"/>
    </source>
</evidence>
<name>A0AAN6DPY2_9EURO</name>
<keyword evidence="3" id="KW-1185">Reference proteome</keyword>
<evidence type="ECO:0000256" key="1">
    <source>
        <dbReference type="SAM" id="Phobius"/>
    </source>
</evidence>
<sequence length="401" mass="46803">MVVAGMFAQRSPKWKWLTFATIASVFLLLIFHNLSWLPAPHDVMQHGLGWADDSRTLFEDGNEETFLDEFYQPPNIMPWNYTAAMVMARTKAADVSWVEKEKLDLDKYIYVADDPTAPLHPPMNKGNEAMIYLTYIIDHYDDLRDFTLFVHAHRYSGHNNAFLGGDAVKMLRNLNAERIMHDGYFNLRCQQEPGCPSWVHPHEQGADKLAPIMLQEWNNLFPGEPVPEVLAQTCCAQFAVSRERIQTVPLSKYEHWRNWLLETDIADYYSGRIFEYLWQVLFTGESIFCPDQLVCFCDGFGVCFEGLENLEEYQKLGDQQWKTRTRMDLLRKLKADHKDIEKDHLNKMDEWYKALQLEHDSYGKRRENITAIANQRGQDPKVRAEAARYRTMAASSRMRWG</sequence>
<feature type="transmembrane region" description="Helical" evidence="1">
    <location>
        <begin position="16"/>
        <end position="37"/>
    </location>
</feature>
<proteinExistence type="predicted"/>
<dbReference type="PANTHER" id="PTHR37490:SF3">
    <property type="entry name" value="DUF3431 DOMAIN CONTAINING PROTEIN"/>
    <property type="match status" value="1"/>
</dbReference>
<evidence type="ECO:0000313" key="3">
    <source>
        <dbReference type="Proteomes" id="UP001203852"/>
    </source>
</evidence>
<reference evidence="2" key="1">
    <citation type="journal article" date="2022" name="bioRxiv">
        <title>Deciphering the potential niche of two novel black yeast fungi from a biological soil crust based on their genomes, phenotypes, and melanin regulation.</title>
        <authorList>
            <consortium name="DOE Joint Genome Institute"/>
            <person name="Carr E.C."/>
            <person name="Barton Q."/>
            <person name="Grambo S."/>
            <person name="Sullivan M."/>
            <person name="Renfro C.M."/>
            <person name="Kuo A."/>
            <person name="Pangilinan J."/>
            <person name="Lipzen A."/>
            <person name="Keymanesh K."/>
            <person name="Savage E."/>
            <person name="Barry K."/>
            <person name="Grigoriev I.V."/>
            <person name="Riekhof W.R."/>
            <person name="Harris S.S."/>
        </authorList>
    </citation>
    <scope>NUCLEOTIDE SEQUENCE</scope>
    <source>
        <strain evidence="2">JF 03-4F</strain>
    </source>
</reference>
<dbReference type="AlphaFoldDB" id="A0AAN6DPY2"/>
<keyword evidence="1" id="KW-0812">Transmembrane</keyword>
<organism evidence="2 3">
    <name type="scientific">Exophiala viscosa</name>
    <dbReference type="NCBI Taxonomy" id="2486360"/>
    <lineage>
        <taxon>Eukaryota</taxon>
        <taxon>Fungi</taxon>
        <taxon>Dikarya</taxon>
        <taxon>Ascomycota</taxon>
        <taxon>Pezizomycotina</taxon>
        <taxon>Eurotiomycetes</taxon>
        <taxon>Chaetothyriomycetidae</taxon>
        <taxon>Chaetothyriales</taxon>
        <taxon>Herpotrichiellaceae</taxon>
        <taxon>Exophiala</taxon>
    </lineage>
</organism>
<keyword evidence="1" id="KW-0472">Membrane</keyword>
<dbReference type="PANTHER" id="PTHR37490">
    <property type="entry name" value="EXPRESSED PROTEIN"/>
    <property type="match status" value="1"/>
</dbReference>
<dbReference type="InterPro" id="IPR021838">
    <property type="entry name" value="DUF3431"/>
</dbReference>